<feature type="repeat" description="WD" evidence="4">
    <location>
        <begin position="1364"/>
        <end position="1405"/>
    </location>
</feature>
<sequence length="1586" mass="177066">MVPPKPDVTLESAARYTVAWIAALAHERAAALMMLDERHNEPTDFTQNASDANSYSWGKVGRHNVVIASLPTGEYGLASAASTANHLCSSLPHIRVGLLVGIGAGIPTLDPTDASVYLGDVVVSNPDDTHGGVVQYDLYKASSSDGSSFRERKGFLDSPPRVLRTALNALQAEHEISSSGLEDYLVAFSTNEKTRERFGYPGSEKDRLRREHKQTRSLPSIHYGTIVSGNVLIKSTLERDAIVSWLLSTKVDPMCFEMEAAGLMNSFPCLIIRGICDYADEHKDDTWQRYSAATAAAFAKELLSYVRVKEVERTASILEVLGQIKQDVSSVRSDMRMHDSSLRFGLSFKVASGAKYDGDIDQENGLGYCLEGTRMEIIDLVDTWMNDPVSKRIFWLCGMAGTGKSTLSRTIAQRCKTQSRLGASFFFKRGEGDRNNARLFFPTIAKQLSDQIPEMREHILHALGENSGLCDGNLQEQCEKLVDSPLRSIDPSNLPNDRYIIIIDALDECEHDPSISMLLRLLSQASKGHRLPPFQIFVTSRPELPIRLGFKRLDESTHEDVILEQAQRPTIAGDIQLFFEQRVKEIRENYSDQDPYEQLPSDWPGASRLKRLVDSATPLFIFAFTVCRFIADGDPEEGLQSVIRERDRNSLLDFGPTYLPTLRRLLRRKSAKEKEKVLAQFQELIGAIVLLSEPLSAESLSILLQLNLRQMHELLKNMHPVLSIPKRKDRPIRLFHLSFAEFLTGDRTDNPFWVDKIEVHRRITRMCLDRLGRDGGLFKDMIEVEEPQTRRTSIDQSRIKGSISADVAYACSYWALHAVSGEQQMSDDDEIHKFLETHLLHWLEALSWLGRLSTAVSQINDLRKRAESDCCDKLAAFLRDARQFLIHSRYIIDLAPLQVYHSAIVFTPIQSIVRKTFHRETYATWAVLPEVRSQWSANFYKLEGHIDQIVAIAFSPDGQFLVSGSDDRSIRQWDSQTGEFVQKMEGHKDSVDAVAFSSDGHMIASASRDRSVRLWSTYTGELVLELKGHDSAINAVAFSPDGRSIASASGCMVLLWKTHSSTGAQTPQTREHESKVIAIAFSPDGRTLASVTQGNILSLHRTHEQTTKSVQRALGKPEGQITAKATFTPDMKLVALCYCRVQIFDVQTGDHILDLGGNGAFIDAVAFSLHPRYMIATTSNSLVQLWDGRSGELLRRFQEQDLICSIAFSPDGSVLATGSWGQTVRLWDCHLDEAEHNLAGHDESIEAVTVSRDERFVATASCDQTVKIWDMATRRPVHELRGHTDGVSAVAFSSDSTVLASASEDWTVRIWDTDTGSLAHELKGHEDCVNDVAFASHGGILASASDDRTVRIWNRDEGRLVYELKGHRAGVDAVTFALDGASVASAAEDWTVRIWSLQTGDLLQVIPYSELSAHHRLGTEGSLLQAEMGTFVLNDLRLRDIERTFMVKDSLALSDQWILHRGQELLWLPHDYRGHRRKSLRVSASQGKTLIIGQASGAGGKHGSVGFWIRKAREGDFTDNVQKARTGILRSRLKSAMSDATGTEYKGRMHVSNTQAKRSSIACLPRFRTTSLSIWKSKLAVKRKSR</sequence>
<dbReference type="RefSeq" id="XP_033457876.1">
    <property type="nucleotide sequence ID" value="XM_033608517.1"/>
</dbReference>
<dbReference type="OrthoDB" id="674604at2759"/>
<dbReference type="SUPFAM" id="SSF53167">
    <property type="entry name" value="Purine and uridine phosphorylases"/>
    <property type="match status" value="1"/>
</dbReference>
<gene>
    <name evidence="7" type="ORF">K489DRAFT_433509</name>
</gene>
<reference evidence="7" key="3">
    <citation type="submission" date="2025-08" db="UniProtKB">
        <authorList>
            <consortium name="RefSeq"/>
        </authorList>
    </citation>
    <scope>IDENTIFICATION</scope>
    <source>
        <strain evidence="7">CBS 342.82</strain>
    </source>
</reference>
<dbReference type="GO" id="GO:0003824">
    <property type="term" value="F:catalytic activity"/>
    <property type="evidence" value="ECO:0007669"/>
    <property type="project" value="InterPro"/>
</dbReference>
<evidence type="ECO:0000256" key="2">
    <source>
        <dbReference type="ARBA" id="ARBA00022574"/>
    </source>
</evidence>
<dbReference type="InterPro" id="IPR001680">
    <property type="entry name" value="WD40_rpt"/>
</dbReference>
<feature type="repeat" description="WD" evidence="4">
    <location>
        <begin position="942"/>
        <end position="983"/>
    </location>
</feature>
<feature type="domain" description="NACHT" evidence="5">
    <location>
        <begin position="392"/>
        <end position="542"/>
    </location>
</feature>
<dbReference type="PROSITE" id="PS00678">
    <property type="entry name" value="WD_REPEATS_1"/>
    <property type="match status" value="2"/>
</dbReference>
<dbReference type="InterPro" id="IPR007111">
    <property type="entry name" value="NACHT_NTPase"/>
</dbReference>
<dbReference type="InterPro" id="IPR036322">
    <property type="entry name" value="WD40_repeat_dom_sf"/>
</dbReference>
<evidence type="ECO:0000256" key="3">
    <source>
        <dbReference type="ARBA" id="ARBA00022737"/>
    </source>
</evidence>
<feature type="repeat" description="WD" evidence="4">
    <location>
        <begin position="1026"/>
        <end position="1049"/>
    </location>
</feature>
<dbReference type="Pfam" id="PF00400">
    <property type="entry name" value="WD40"/>
    <property type="match status" value="5"/>
</dbReference>
<dbReference type="Gene3D" id="3.40.50.300">
    <property type="entry name" value="P-loop containing nucleotide triphosphate hydrolases"/>
    <property type="match status" value="1"/>
</dbReference>
<evidence type="ECO:0000256" key="4">
    <source>
        <dbReference type="PROSITE-ProRule" id="PRU00221"/>
    </source>
</evidence>
<proteinExistence type="predicted"/>
<dbReference type="PANTHER" id="PTHR19879">
    <property type="entry name" value="TRANSCRIPTION INITIATION FACTOR TFIID"/>
    <property type="match status" value="1"/>
</dbReference>
<dbReference type="Pfam" id="PF24883">
    <property type="entry name" value="NPHP3_N"/>
    <property type="match status" value="1"/>
</dbReference>
<dbReference type="InterPro" id="IPR056153">
    <property type="entry name" value="Beta-prop_IFT122_1st"/>
</dbReference>
<dbReference type="CDD" id="cd00200">
    <property type="entry name" value="WD40"/>
    <property type="match status" value="1"/>
</dbReference>
<protein>
    <recommendedName>
        <fullName evidence="1">Intraflagellar transport protein 122 homolog</fullName>
    </recommendedName>
</protein>
<evidence type="ECO:0000313" key="6">
    <source>
        <dbReference type="Proteomes" id="UP000504637"/>
    </source>
</evidence>
<dbReference type="InterPro" id="IPR027417">
    <property type="entry name" value="P-loop_NTPase"/>
</dbReference>
<reference evidence="7" key="2">
    <citation type="submission" date="2020-04" db="EMBL/GenBank/DDBJ databases">
        <authorList>
            <consortium name="NCBI Genome Project"/>
        </authorList>
    </citation>
    <scope>NUCLEOTIDE SEQUENCE</scope>
    <source>
        <strain evidence="7">CBS 342.82</strain>
    </source>
</reference>
<dbReference type="PROSITE" id="PS50082">
    <property type="entry name" value="WD_REPEATS_2"/>
    <property type="match status" value="9"/>
</dbReference>
<evidence type="ECO:0000313" key="7">
    <source>
        <dbReference type="RefSeq" id="XP_033457876.1"/>
    </source>
</evidence>
<dbReference type="GO" id="GO:0009116">
    <property type="term" value="P:nucleoside metabolic process"/>
    <property type="evidence" value="ECO:0007669"/>
    <property type="project" value="InterPro"/>
</dbReference>
<keyword evidence="6" id="KW-1185">Reference proteome</keyword>
<dbReference type="Pfam" id="PF23381">
    <property type="entry name" value="Beta-prop_IFT122_1st"/>
    <property type="match status" value="1"/>
</dbReference>
<dbReference type="Gene3D" id="2.130.10.10">
    <property type="entry name" value="YVTN repeat-like/Quinoprotein amine dehydrogenase"/>
    <property type="match status" value="3"/>
</dbReference>
<dbReference type="PRINTS" id="PR00320">
    <property type="entry name" value="GPROTEINBRPT"/>
</dbReference>
<dbReference type="SUPFAM" id="SSF50978">
    <property type="entry name" value="WD40 repeat-like"/>
    <property type="match status" value="2"/>
</dbReference>
<keyword evidence="3" id="KW-0677">Repeat</keyword>
<feature type="repeat" description="WD" evidence="4">
    <location>
        <begin position="1203"/>
        <end position="1228"/>
    </location>
</feature>
<feature type="repeat" description="WD" evidence="4">
    <location>
        <begin position="1155"/>
        <end position="1196"/>
    </location>
</feature>
<dbReference type="Gene3D" id="3.40.50.1580">
    <property type="entry name" value="Nucleoside phosphorylase domain"/>
    <property type="match status" value="1"/>
</dbReference>
<dbReference type="InterPro" id="IPR020472">
    <property type="entry name" value="WD40_PAC1"/>
</dbReference>
<name>A0A6J3LYJ3_9PEZI</name>
<dbReference type="PANTHER" id="PTHR19879:SF9">
    <property type="entry name" value="TRANSCRIPTION INITIATION FACTOR TFIID SUBUNIT 5"/>
    <property type="match status" value="1"/>
</dbReference>
<dbReference type="PROSITE" id="PS50837">
    <property type="entry name" value="NACHT"/>
    <property type="match status" value="1"/>
</dbReference>
<accession>A0A6J3LYJ3</accession>
<feature type="repeat" description="WD" evidence="4">
    <location>
        <begin position="984"/>
        <end position="1025"/>
    </location>
</feature>
<feature type="repeat" description="WD" evidence="4">
    <location>
        <begin position="1322"/>
        <end position="1363"/>
    </location>
</feature>
<organism evidence="7">
    <name type="scientific">Dissoconium aciculare CBS 342.82</name>
    <dbReference type="NCBI Taxonomy" id="1314786"/>
    <lineage>
        <taxon>Eukaryota</taxon>
        <taxon>Fungi</taxon>
        <taxon>Dikarya</taxon>
        <taxon>Ascomycota</taxon>
        <taxon>Pezizomycotina</taxon>
        <taxon>Dothideomycetes</taxon>
        <taxon>Dothideomycetidae</taxon>
        <taxon>Mycosphaerellales</taxon>
        <taxon>Dissoconiaceae</taxon>
        <taxon>Dissoconium</taxon>
    </lineage>
</organism>
<dbReference type="InterPro" id="IPR056884">
    <property type="entry name" value="NPHP3-like_N"/>
</dbReference>
<evidence type="ECO:0000259" key="5">
    <source>
        <dbReference type="PROSITE" id="PS50837"/>
    </source>
</evidence>
<dbReference type="PROSITE" id="PS50294">
    <property type="entry name" value="WD_REPEATS_REGION"/>
    <property type="match status" value="7"/>
</dbReference>
<dbReference type="InterPro" id="IPR019775">
    <property type="entry name" value="WD40_repeat_CS"/>
</dbReference>
<dbReference type="GeneID" id="54366317"/>
<feature type="repeat" description="WD" evidence="4">
    <location>
        <begin position="1280"/>
        <end position="1321"/>
    </location>
</feature>
<dbReference type="InterPro" id="IPR035994">
    <property type="entry name" value="Nucleoside_phosphorylase_sf"/>
</dbReference>
<dbReference type="SMART" id="SM00320">
    <property type="entry name" value="WD40"/>
    <property type="match status" value="10"/>
</dbReference>
<keyword evidence="2 4" id="KW-0853">WD repeat</keyword>
<dbReference type="InterPro" id="IPR015943">
    <property type="entry name" value="WD40/YVTN_repeat-like_dom_sf"/>
</dbReference>
<dbReference type="Proteomes" id="UP000504637">
    <property type="component" value="Unplaced"/>
</dbReference>
<dbReference type="SUPFAM" id="SSF52540">
    <property type="entry name" value="P-loop containing nucleoside triphosphate hydrolases"/>
    <property type="match status" value="1"/>
</dbReference>
<reference evidence="7" key="1">
    <citation type="submission" date="2020-01" db="EMBL/GenBank/DDBJ databases">
        <authorList>
            <consortium name="DOE Joint Genome Institute"/>
            <person name="Haridas S."/>
            <person name="Albert R."/>
            <person name="Binder M."/>
            <person name="Bloem J."/>
            <person name="Labutti K."/>
            <person name="Salamov A."/>
            <person name="Andreopoulos B."/>
            <person name="Baker S.E."/>
            <person name="Barry K."/>
            <person name="Bills G."/>
            <person name="Bluhm B.H."/>
            <person name="Cannon C."/>
            <person name="Castanera R."/>
            <person name="Culley D.E."/>
            <person name="Daum C."/>
            <person name="Ezra D."/>
            <person name="Gonzalez J.B."/>
            <person name="Henrissat B."/>
            <person name="Kuo A."/>
            <person name="Liang C."/>
            <person name="Lipzen A."/>
            <person name="Lutzoni F."/>
            <person name="Magnuson J."/>
            <person name="Mondo S."/>
            <person name="Nolan M."/>
            <person name="Ohm R."/>
            <person name="Pangilinan J."/>
            <person name="Park H.-J."/>
            <person name="Ramirez L."/>
            <person name="Alfaro M."/>
            <person name="Sun H."/>
            <person name="Tritt A."/>
            <person name="Yoshinaga Y."/>
            <person name="Zwiers L.-H."/>
            <person name="Turgeon B.G."/>
            <person name="Goodwin S.B."/>
            <person name="Spatafora J.W."/>
            <person name="Crous P.W."/>
            <person name="Grigoriev I.V."/>
        </authorList>
    </citation>
    <scope>NUCLEOTIDE SEQUENCE</scope>
    <source>
        <strain evidence="7">CBS 342.82</strain>
    </source>
</reference>
<evidence type="ECO:0000256" key="1">
    <source>
        <dbReference type="ARBA" id="ARBA00019442"/>
    </source>
</evidence>
<feature type="repeat" description="WD" evidence="4">
    <location>
        <begin position="1238"/>
        <end position="1279"/>
    </location>
</feature>